<dbReference type="RefSeq" id="WP_161763295.1">
    <property type="nucleotide sequence ID" value="NZ_JAAATX020000010.1"/>
</dbReference>
<evidence type="ECO:0000256" key="3">
    <source>
        <dbReference type="ARBA" id="ARBA00023125"/>
    </source>
</evidence>
<evidence type="ECO:0000259" key="5">
    <source>
        <dbReference type="PROSITE" id="PS50931"/>
    </source>
</evidence>
<dbReference type="PRINTS" id="PR00039">
    <property type="entry name" value="HTHLYSR"/>
</dbReference>
<protein>
    <submittedName>
        <fullName evidence="6">LysR family transcriptional regulator</fullName>
    </submittedName>
</protein>
<dbReference type="InterPro" id="IPR058163">
    <property type="entry name" value="LysR-type_TF_proteobact-type"/>
</dbReference>
<dbReference type="Gene3D" id="3.40.190.10">
    <property type="entry name" value="Periplasmic binding protein-like II"/>
    <property type="match status" value="2"/>
</dbReference>
<keyword evidence="3" id="KW-0238">DNA-binding</keyword>
<evidence type="ECO:0000313" key="6">
    <source>
        <dbReference type="EMBL" id="MBU9699179.1"/>
    </source>
</evidence>
<accession>A0ABS6J8H3</accession>
<dbReference type="Pfam" id="PF03466">
    <property type="entry name" value="LysR_substrate"/>
    <property type="match status" value="1"/>
</dbReference>
<keyword evidence="7" id="KW-1185">Reference proteome</keyword>
<reference evidence="6 7" key="1">
    <citation type="submission" date="2021-06" db="EMBL/GenBank/DDBJ databases">
        <title>Rhodobacteraceae bacterium strain HSP-20.</title>
        <authorList>
            <person name="Chen W.-M."/>
        </authorList>
    </citation>
    <scope>NUCLEOTIDE SEQUENCE [LARGE SCALE GENOMIC DNA]</scope>
    <source>
        <strain evidence="6 7">HSP-20</strain>
    </source>
</reference>
<keyword evidence="4" id="KW-0804">Transcription</keyword>
<comment type="caution">
    <text evidence="6">The sequence shown here is derived from an EMBL/GenBank/DDBJ whole genome shotgun (WGS) entry which is preliminary data.</text>
</comment>
<dbReference type="EMBL" id="JAAATX020000010">
    <property type="protein sequence ID" value="MBU9699179.1"/>
    <property type="molecule type" value="Genomic_DNA"/>
</dbReference>
<dbReference type="SUPFAM" id="SSF46785">
    <property type="entry name" value="Winged helix' DNA-binding domain"/>
    <property type="match status" value="1"/>
</dbReference>
<dbReference type="PROSITE" id="PS50931">
    <property type="entry name" value="HTH_LYSR"/>
    <property type="match status" value="1"/>
</dbReference>
<dbReference type="InterPro" id="IPR036390">
    <property type="entry name" value="WH_DNA-bd_sf"/>
</dbReference>
<organism evidence="6 7">
    <name type="scientific">Paragemmobacter amnigenus</name>
    <dbReference type="NCBI Taxonomy" id="2852097"/>
    <lineage>
        <taxon>Bacteria</taxon>
        <taxon>Pseudomonadati</taxon>
        <taxon>Pseudomonadota</taxon>
        <taxon>Alphaproteobacteria</taxon>
        <taxon>Rhodobacterales</taxon>
        <taxon>Paracoccaceae</taxon>
        <taxon>Paragemmobacter</taxon>
    </lineage>
</organism>
<dbReference type="InterPro" id="IPR000847">
    <property type="entry name" value="LysR_HTH_N"/>
</dbReference>
<dbReference type="PANTHER" id="PTHR30537">
    <property type="entry name" value="HTH-TYPE TRANSCRIPTIONAL REGULATOR"/>
    <property type="match status" value="1"/>
</dbReference>
<evidence type="ECO:0000256" key="4">
    <source>
        <dbReference type="ARBA" id="ARBA00023163"/>
    </source>
</evidence>
<dbReference type="InterPro" id="IPR036388">
    <property type="entry name" value="WH-like_DNA-bd_sf"/>
</dbReference>
<evidence type="ECO:0000256" key="1">
    <source>
        <dbReference type="ARBA" id="ARBA00009437"/>
    </source>
</evidence>
<comment type="similarity">
    <text evidence="1">Belongs to the LysR transcriptional regulatory family.</text>
</comment>
<dbReference type="InterPro" id="IPR005119">
    <property type="entry name" value="LysR_subst-bd"/>
</dbReference>
<name>A0ABS6J8H3_9RHOB</name>
<gene>
    <name evidence="6" type="ORF">GU927_015110</name>
</gene>
<dbReference type="Pfam" id="PF00126">
    <property type="entry name" value="HTH_1"/>
    <property type="match status" value="1"/>
</dbReference>
<proteinExistence type="inferred from homology"/>
<dbReference type="Gene3D" id="1.10.10.10">
    <property type="entry name" value="Winged helix-like DNA-binding domain superfamily/Winged helix DNA-binding domain"/>
    <property type="match status" value="1"/>
</dbReference>
<sequence length="300" mass="32008">MPVAPPRPKDLPLTALRAFEAAARLGGFAAAAQELGVTPGAVTAHVKQLESTLGAPLFTRTPRGVRLTALGQQTLPAFTAAFDALGTAVNDLRSAAAPRTVHIATLPAIAQLWLSPRLPALRAAAPDITVSITALETPPNLKRSPYDLSLFFDDTAQGRLTPDTIFPVCAPALAARLRGPEDIARFPCLSDATWSDDWHLWSQTLPDPPPIPQGPTFSLYALAVEECVNGAGLLIGHETLVAAHIADGRLIAPFPQRLTLERGLRLWSDRPLRPGTAARFVADWLRRAPFPSPAPTATHP</sequence>
<dbReference type="Proteomes" id="UP000731907">
    <property type="component" value="Unassembled WGS sequence"/>
</dbReference>
<feature type="domain" description="HTH lysR-type" evidence="5">
    <location>
        <begin position="11"/>
        <end position="68"/>
    </location>
</feature>
<evidence type="ECO:0000256" key="2">
    <source>
        <dbReference type="ARBA" id="ARBA00023015"/>
    </source>
</evidence>
<evidence type="ECO:0000313" key="7">
    <source>
        <dbReference type="Proteomes" id="UP000731907"/>
    </source>
</evidence>
<dbReference type="SUPFAM" id="SSF53850">
    <property type="entry name" value="Periplasmic binding protein-like II"/>
    <property type="match status" value="1"/>
</dbReference>
<keyword evidence="2" id="KW-0805">Transcription regulation</keyword>
<dbReference type="PANTHER" id="PTHR30537:SF74">
    <property type="entry name" value="HTH-TYPE TRANSCRIPTIONAL REGULATOR TRPI"/>
    <property type="match status" value="1"/>
</dbReference>